<sequence>MTETLADTPSEMAAPAAETSQHRALAAGRTMTARDDDDDDDDDQAPHERDQSERALRVSQLDSDEMDTGLIHMLNAKISRALSVFGPSYESRYAPEIALVLKLLLYRMGVWNVSERATPGLKLQNLRYAYGRDRSLPIPRSSLYLLPLLTTIPSYLVSRLHMNALSASFPEYPRGSLQRRWWLLLERFLAIGKFVELSGFLAFLWDGKYPNIMARILKMRLVPEEAMSQVTRVISYEYMNRQLVWTGFTEFLIFLLPILQARQTVLTAPLKRAVRVLQRGIQFFKTPQVARDYEAVIHDSKQNGSGRGHPAKSKARQEKHGRLWRLPKETCAICHLRLRPTIDHQLGLPALEAPIPEEEGQVSAAAATSADPHAVSLLMHDTSKLNELDGSETEIHIPTRTDCEAGCTYCYYCIAQELSALAKQAQQSATTGKDQKGQVKAAPGWDCLRCGSKVFSCHRVVEDSADMPPNTTD</sequence>
<dbReference type="GO" id="GO:0005778">
    <property type="term" value="C:peroxisomal membrane"/>
    <property type="evidence" value="ECO:0007669"/>
    <property type="project" value="UniProtKB-SubCell"/>
</dbReference>
<evidence type="ECO:0000256" key="10">
    <source>
        <dbReference type="ARBA" id="ARBA00022833"/>
    </source>
</evidence>
<keyword evidence="21" id="KW-1185">Reference proteome</keyword>
<keyword evidence="8" id="KW-0863">Zinc-finger</keyword>
<evidence type="ECO:0000256" key="8">
    <source>
        <dbReference type="ARBA" id="ARBA00022771"/>
    </source>
</evidence>
<evidence type="ECO:0000256" key="13">
    <source>
        <dbReference type="ARBA" id="ARBA00023136"/>
    </source>
</evidence>
<evidence type="ECO:0000256" key="16">
    <source>
        <dbReference type="ARBA" id="ARBA00034438"/>
    </source>
</evidence>
<feature type="domain" description="Pex N-terminal" evidence="19">
    <location>
        <begin position="69"/>
        <end position="266"/>
    </location>
</feature>
<dbReference type="Pfam" id="PF04757">
    <property type="entry name" value="Pex2_Pex12"/>
    <property type="match status" value="1"/>
</dbReference>
<dbReference type="AlphaFoldDB" id="A0A8H3TYU6"/>
<evidence type="ECO:0000256" key="4">
    <source>
        <dbReference type="ARBA" id="ARBA00022448"/>
    </source>
</evidence>
<comment type="catalytic activity">
    <reaction evidence="16">
        <text>[E2 ubiquitin-conjugating enzyme]-S-ubiquitinyl-L-cysteine + [acceptor protein]-L-cysteine = [E2 ubiquitin-conjugating enzyme]-L-cysteine + [acceptor protein]-S-ubiquitinyl-L-cysteine.</text>
        <dbReference type="EC" id="2.3.2.36"/>
    </reaction>
</comment>
<dbReference type="Proteomes" id="UP000620104">
    <property type="component" value="Unassembled WGS sequence"/>
</dbReference>
<evidence type="ECO:0000256" key="2">
    <source>
        <dbReference type="ARBA" id="ARBA00004906"/>
    </source>
</evidence>
<dbReference type="InterPro" id="IPR025654">
    <property type="entry name" value="PEX2/10"/>
</dbReference>
<evidence type="ECO:0000256" key="9">
    <source>
        <dbReference type="ARBA" id="ARBA00022786"/>
    </source>
</evidence>
<feature type="region of interest" description="Disordered" evidence="18">
    <location>
        <begin position="299"/>
        <end position="319"/>
    </location>
</feature>
<reference evidence="20" key="1">
    <citation type="submission" date="2020-07" db="EMBL/GenBank/DDBJ databases">
        <title>Draft Genome Sequence of a Deep-Sea Yeast, Naganishia (Cryptococcus) liquefaciens strain N6.</title>
        <authorList>
            <person name="Han Y.W."/>
            <person name="Kajitani R."/>
            <person name="Morimoto H."/>
            <person name="Parhat M."/>
            <person name="Tsubouchi H."/>
            <person name="Bakenova O."/>
            <person name="Ogata M."/>
            <person name="Argunhan B."/>
            <person name="Aoki R."/>
            <person name="Kajiwara S."/>
            <person name="Itoh T."/>
            <person name="Iwasaki H."/>
        </authorList>
    </citation>
    <scope>NUCLEOTIDE SEQUENCE</scope>
    <source>
        <strain evidence="20">N6</strain>
    </source>
</reference>
<feature type="compositionally biased region" description="Basic and acidic residues" evidence="18">
    <location>
        <begin position="44"/>
        <end position="56"/>
    </location>
</feature>
<keyword evidence="9" id="KW-0833">Ubl conjugation pathway</keyword>
<keyword evidence="6" id="KW-0812">Transmembrane</keyword>
<evidence type="ECO:0000256" key="14">
    <source>
        <dbReference type="ARBA" id="ARBA00023140"/>
    </source>
</evidence>
<accession>A0A8H3TYU6</accession>
<keyword evidence="11" id="KW-0653">Protein transport</keyword>
<dbReference type="OrthoDB" id="1701437at2759"/>
<keyword evidence="13" id="KW-0472">Membrane</keyword>
<feature type="region of interest" description="Disordered" evidence="18">
    <location>
        <begin position="1"/>
        <end position="60"/>
    </location>
</feature>
<evidence type="ECO:0000256" key="15">
    <source>
        <dbReference type="ARBA" id="ARBA00032511"/>
    </source>
</evidence>
<name>A0A8H3TYU6_9TREE</name>
<keyword evidence="14" id="KW-0576">Peroxisome</keyword>
<evidence type="ECO:0000256" key="6">
    <source>
        <dbReference type="ARBA" id="ARBA00022692"/>
    </source>
</evidence>
<evidence type="ECO:0000256" key="5">
    <source>
        <dbReference type="ARBA" id="ARBA00022679"/>
    </source>
</evidence>
<dbReference type="InterPro" id="IPR006845">
    <property type="entry name" value="Pex_N"/>
</dbReference>
<dbReference type="EC" id="2.3.2.36" evidence="17"/>
<dbReference type="EMBL" id="BLZA01000049">
    <property type="protein sequence ID" value="GHJ89617.1"/>
    <property type="molecule type" value="Genomic_DNA"/>
</dbReference>
<keyword evidence="4" id="KW-0813">Transport</keyword>
<organism evidence="20 21">
    <name type="scientific">Naganishia liquefaciens</name>
    <dbReference type="NCBI Taxonomy" id="104408"/>
    <lineage>
        <taxon>Eukaryota</taxon>
        <taxon>Fungi</taxon>
        <taxon>Dikarya</taxon>
        <taxon>Basidiomycota</taxon>
        <taxon>Agaricomycotina</taxon>
        <taxon>Tremellomycetes</taxon>
        <taxon>Filobasidiales</taxon>
        <taxon>Filobasidiaceae</taxon>
        <taxon>Naganishia</taxon>
    </lineage>
</organism>
<evidence type="ECO:0000313" key="21">
    <source>
        <dbReference type="Proteomes" id="UP000620104"/>
    </source>
</evidence>
<comment type="caution">
    <text evidence="20">The sequence shown here is derived from an EMBL/GenBank/DDBJ whole genome shotgun (WGS) entry which is preliminary data.</text>
</comment>
<keyword evidence="12" id="KW-1133">Transmembrane helix</keyword>
<dbReference type="PANTHER" id="PTHR48178">
    <property type="entry name" value="PEROXISOME BIOGENESIS FACTOR 2"/>
    <property type="match status" value="1"/>
</dbReference>
<evidence type="ECO:0000256" key="17">
    <source>
        <dbReference type="ARBA" id="ARBA00034523"/>
    </source>
</evidence>
<dbReference type="GO" id="GO:0016562">
    <property type="term" value="P:protein import into peroxisome matrix, receptor recycling"/>
    <property type="evidence" value="ECO:0007669"/>
    <property type="project" value="UniProtKB-ARBA"/>
</dbReference>
<evidence type="ECO:0000256" key="11">
    <source>
        <dbReference type="ARBA" id="ARBA00022927"/>
    </source>
</evidence>
<gene>
    <name evidence="20" type="ORF">NliqN6_6019</name>
</gene>
<dbReference type="PANTHER" id="PTHR48178:SF1">
    <property type="entry name" value="PEROXISOME BIOGENESIS FACTOR 2"/>
    <property type="match status" value="1"/>
</dbReference>
<protein>
    <recommendedName>
        <fullName evidence="17">RING-type E3 ubiquitin transferase (cysteine targeting)</fullName>
        <ecNumber evidence="17">2.3.2.36</ecNumber>
    </recommendedName>
    <alternativeName>
        <fullName evidence="15">Peroxin-2</fullName>
    </alternativeName>
</protein>
<dbReference type="GO" id="GO:0016567">
    <property type="term" value="P:protein ubiquitination"/>
    <property type="evidence" value="ECO:0007669"/>
    <property type="project" value="UniProtKB-ARBA"/>
</dbReference>
<dbReference type="GO" id="GO:0008270">
    <property type="term" value="F:zinc ion binding"/>
    <property type="evidence" value="ECO:0007669"/>
    <property type="project" value="UniProtKB-KW"/>
</dbReference>
<evidence type="ECO:0000259" key="19">
    <source>
        <dbReference type="Pfam" id="PF04757"/>
    </source>
</evidence>
<comment type="similarity">
    <text evidence="3">Belongs to the pex2/pex10/pex12 family.</text>
</comment>
<evidence type="ECO:0000256" key="12">
    <source>
        <dbReference type="ARBA" id="ARBA00022989"/>
    </source>
</evidence>
<dbReference type="GO" id="GO:0061630">
    <property type="term" value="F:ubiquitin protein ligase activity"/>
    <property type="evidence" value="ECO:0007669"/>
    <property type="project" value="UniProtKB-EC"/>
</dbReference>
<proteinExistence type="inferred from homology"/>
<evidence type="ECO:0000313" key="20">
    <source>
        <dbReference type="EMBL" id="GHJ89617.1"/>
    </source>
</evidence>
<comment type="pathway">
    <text evidence="2">Protein modification; protein ubiquitination.</text>
</comment>
<keyword evidence="10" id="KW-0862">Zinc</keyword>
<evidence type="ECO:0000256" key="7">
    <source>
        <dbReference type="ARBA" id="ARBA00022723"/>
    </source>
</evidence>
<evidence type="ECO:0000256" key="18">
    <source>
        <dbReference type="SAM" id="MobiDB-lite"/>
    </source>
</evidence>
<keyword evidence="7" id="KW-0479">Metal-binding</keyword>
<keyword evidence="5" id="KW-0808">Transferase</keyword>
<evidence type="ECO:0000256" key="3">
    <source>
        <dbReference type="ARBA" id="ARBA00008704"/>
    </source>
</evidence>
<evidence type="ECO:0000256" key="1">
    <source>
        <dbReference type="ARBA" id="ARBA00004585"/>
    </source>
</evidence>
<comment type="subcellular location">
    <subcellularLocation>
        <location evidence="1">Peroxisome membrane</location>
        <topology evidence="1">Multi-pass membrane protein</topology>
    </subcellularLocation>
</comment>